<evidence type="ECO:0000259" key="3">
    <source>
        <dbReference type="PROSITE" id="PS50020"/>
    </source>
</evidence>
<dbReference type="GO" id="GO:0071004">
    <property type="term" value="C:U2-type prespliceosome"/>
    <property type="evidence" value="ECO:0007669"/>
    <property type="project" value="TreeGrafter"/>
</dbReference>
<dbReference type="GO" id="GO:0045292">
    <property type="term" value="P:mRNA cis splicing, via spliceosome"/>
    <property type="evidence" value="ECO:0007669"/>
    <property type="project" value="InterPro"/>
</dbReference>
<feature type="coiled-coil region" evidence="1">
    <location>
        <begin position="650"/>
        <end position="684"/>
    </location>
</feature>
<dbReference type="PROSITE" id="PS50020">
    <property type="entry name" value="WW_DOMAIN_2"/>
    <property type="match status" value="4"/>
</dbReference>
<dbReference type="SMART" id="SM00456">
    <property type="entry name" value="WW"/>
    <property type="match status" value="4"/>
</dbReference>
<reference evidence="4" key="1">
    <citation type="journal article" date="2022" name="Proc. Natl. Acad. Sci. U.S.A.">
        <title>Life cycle and functional genomics of the unicellular red alga Galdieria for elucidating algal and plant evolution and industrial use.</title>
        <authorList>
            <person name="Hirooka S."/>
            <person name="Itabashi T."/>
            <person name="Ichinose T.M."/>
            <person name="Onuma R."/>
            <person name="Fujiwara T."/>
            <person name="Yamashita S."/>
            <person name="Jong L.W."/>
            <person name="Tomita R."/>
            <person name="Iwane A.H."/>
            <person name="Miyagishima S.Y."/>
        </authorList>
    </citation>
    <scope>NUCLEOTIDE SEQUENCE</scope>
    <source>
        <strain evidence="4">NBRC 102759</strain>
    </source>
</reference>
<dbReference type="PANTHER" id="PTHR11864:SF0">
    <property type="entry name" value="PRP40 PRE-MRNA PROCESSING FACTOR 40 HOMOLOG A (YEAST)"/>
    <property type="match status" value="1"/>
</dbReference>
<dbReference type="InterPro" id="IPR001202">
    <property type="entry name" value="WW_dom"/>
</dbReference>
<feature type="region of interest" description="Disordered" evidence="2">
    <location>
        <begin position="728"/>
        <end position="761"/>
    </location>
</feature>
<dbReference type="Gene3D" id="1.10.10.440">
    <property type="entry name" value="FF domain"/>
    <property type="match status" value="2"/>
</dbReference>
<dbReference type="SUPFAM" id="SSF51045">
    <property type="entry name" value="WW domain"/>
    <property type="match status" value="4"/>
</dbReference>
<gene>
    <name evidence="4" type="ORF">GpartN1_g5177.t1</name>
</gene>
<dbReference type="InterPro" id="IPR002713">
    <property type="entry name" value="FF_domain"/>
</dbReference>
<proteinExistence type="predicted"/>
<feature type="domain" description="WW" evidence="3">
    <location>
        <begin position="29"/>
        <end position="62"/>
    </location>
</feature>
<feature type="region of interest" description="Disordered" evidence="2">
    <location>
        <begin position="117"/>
        <end position="139"/>
    </location>
</feature>
<protein>
    <recommendedName>
        <fullName evidence="3">WW domain-containing protein</fullName>
    </recommendedName>
</protein>
<dbReference type="InterPro" id="IPR036517">
    <property type="entry name" value="FF_domain_sf"/>
</dbReference>
<dbReference type="InterPro" id="IPR036020">
    <property type="entry name" value="WW_dom_sf"/>
</dbReference>
<dbReference type="SMART" id="SM00441">
    <property type="entry name" value="FF"/>
    <property type="match status" value="4"/>
</dbReference>
<feature type="compositionally biased region" description="Low complexity" evidence="2">
    <location>
        <begin position="123"/>
        <end position="134"/>
    </location>
</feature>
<keyword evidence="5" id="KW-1185">Reference proteome</keyword>
<dbReference type="PANTHER" id="PTHR11864">
    <property type="entry name" value="PRE-MRNA-PROCESSING PROTEIN PRP40"/>
    <property type="match status" value="1"/>
</dbReference>
<sequence>MAGRGTHLTKPSWLVEKETLPPNTNAANTPMNLLWKTAQTADGRQYWYNVQTRESRWEPPPEWTTEEQERKSSSNTEQVWYELETTEGRKYYFNQLTNETRWEPPPGASIVKGQEDKRIKTPVSATSVGSVSSSDAKNSENMSATWKEYKTKDGRTYYFNPATGESRWEKPTTSGGMEDWIEYRTSDGRPYYYNKRTKVTSWTLPKIQQDESKDKRETQRKVILRRDPHGKQDIVYRPRHRDGRVMTDREAELYFLKEATKKRKRGKSSNEVVEGDNADSQNRLYKEKDNKQAEETFMEMLQEYGIDENSRWLDAIYFCCSDQRYFVFHTYGQRHSCFVKYKAKRASQKKWEQSKKVFQARSEFEQMLREKIQPSKIPEGARVLEDCDATIIRSIKEDKRYTALEDEKDRKDLIGAYLSIIERQIREARRQERKERMSKVRKVLSEWAEKDRPISEPLEEGEAAPARKMIDEHSTFREVSELLADNSDWNALDKVDRMVAFEEWQREAEKLAAERRAREREEKKLKERQQRATFRKYLEEMLERGEIILSTNWKEIENVFLSQPWFQELTQTDESNSSPLMIGGQNAVDIFEDFMYTVEEKVFKDKRGFKRALQELNFEIDENTNVEMLYACPNATTVLESNGVTKQLHVKLLLEEYRRKSQERKEKEKKKNQLKEDFYEYLRKEGISTGDWNEIVNAKLSKNSVFQELKNLVGDSSIRDMFEEFVHQQTTEKRKRDDNHPNEPATKRPNLRDSTLDSEREKLEALERRRQEILAKLQAVNETKNE</sequence>
<dbReference type="Proteomes" id="UP001061958">
    <property type="component" value="Unassembled WGS sequence"/>
</dbReference>
<evidence type="ECO:0000313" key="4">
    <source>
        <dbReference type="EMBL" id="GJQ13386.1"/>
    </source>
</evidence>
<dbReference type="Pfam" id="PF00397">
    <property type="entry name" value="WW"/>
    <property type="match status" value="4"/>
</dbReference>
<dbReference type="GO" id="GO:0003723">
    <property type="term" value="F:RNA binding"/>
    <property type="evidence" value="ECO:0007669"/>
    <property type="project" value="TreeGrafter"/>
</dbReference>
<feature type="region of interest" description="Disordered" evidence="2">
    <location>
        <begin position="52"/>
        <end position="77"/>
    </location>
</feature>
<name>A0A9C7PZE0_9RHOD</name>
<feature type="compositionally biased region" description="Basic and acidic residues" evidence="2">
    <location>
        <begin position="728"/>
        <end position="741"/>
    </location>
</feature>
<evidence type="ECO:0000256" key="2">
    <source>
        <dbReference type="SAM" id="MobiDB-lite"/>
    </source>
</evidence>
<accession>A0A9C7PZE0</accession>
<keyword evidence="1" id="KW-0175">Coiled coil</keyword>
<dbReference type="Pfam" id="PF01846">
    <property type="entry name" value="FF"/>
    <property type="match status" value="1"/>
</dbReference>
<reference evidence="4" key="2">
    <citation type="submission" date="2022-01" db="EMBL/GenBank/DDBJ databases">
        <authorList>
            <person name="Hirooka S."/>
            <person name="Miyagishima S.Y."/>
        </authorList>
    </citation>
    <scope>NUCLEOTIDE SEQUENCE</scope>
    <source>
        <strain evidence="4">NBRC 102759</strain>
    </source>
</reference>
<dbReference type="SUPFAM" id="SSF81698">
    <property type="entry name" value="FF domain"/>
    <property type="match status" value="1"/>
</dbReference>
<feature type="coiled-coil region" evidence="1">
    <location>
        <begin position="501"/>
        <end position="531"/>
    </location>
</feature>
<feature type="compositionally biased region" description="Basic and acidic residues" evidence="2">
    <location>
        <begin position="750"/>
        <end position="761"/>
    </location>
</feature>
<feature type="domain" description="WW" evidence="3">
    <location>
        <begin position="140"/>
        <end position="173"/>
    </location>
</feature>
<dbReference type="OrthoDB" id="187617at2759"/>
<evidence type="ECO:0000256" key="1">
    <source>
        <dbReference type="SAM" id="Coils"/>
    </source>
</evidence>
<feature type="region of interest" description="Disordered" evidence="2">
    <location>
        <begin position="1"/>
        <end position="29"/>
    </location>
</feature>
<feature type="domain" description="WW" evidence="3">
    <location>
        <begin position="180"/>
        <end position="207"/>
    </location>
</feature>
<dbReference type="Gene3D" id="2.20.70.10">
    <property type="match status" value="4"/>
</dbReference>
<feature type="compositionally biased region" description="Low complexity" evidence="2">
    <location>
        <begin position="20"/>
        <end position="29"/>
    </location>
</feature>
<feature type="domain" description="WW" evidence="3">
    <location>
        <begin position="74"/>
        <end position="107"/>
    </location>
</feature>
<dbReference type="InterPro" id="IPR039726">
    <property type="entry name" value="Prp40-like"/>
</dbReference>
<dbReference type="GO" id="GO:0005685">
    <property type="term" value="C:U1 snRNP"/>
    <property type="evidence" value="ECO:0007669"/>
    <property type="project" value="TreeGrafter"/>
</dbReference>
<dbReference type="PROSITE" id="PS01159">
    <property type="entry name" value="WW_DOMAIN_1"/>
    <property type="match status" value="4"/>
</dbReference>
<evidence type="ECO:0000313" key="5">
    <source>
        <dbReference type="Proteomes" id="UP001061958"/>
    </source>
</evidence>
<dbReference type="EMBL" id="BQMJ01000043">
    <property type="protein sequence ID" value="GJQ13386.1"/>
    <property type="molecule type" value="Genomic_DNA"/>
</dbReference>
<comment type="caution">
    <text evidence="4">The sequence shown here is derived from an EMBL/GenBank/DDBJ whole genome shotgun (WGS) entry which is preliminary data.</text>
</comment>
<dbReference type="AlphaFoldDB" id="A0A9C7PZE0"/>
<organism evidence="4 5">
    <name type="scientific">Galdieria partita</name>
    <dbReference type="NCBI Taxonomy" id="83374"/>
    <lineage>
        <taxon>Eukaryota</taxon>
        <taxon>Rhodophyta</taxon>
        <taxon>Bangiophyceae</taxon>
        <taxon>Galdieriales</taxon>
        <taxon>Galdieriaceae</taxon>
        <taxon>Galdieria</taxon>
    </lineage>
</organism>
<feature type="region of interest" description="Disordered" evidence="2">
    <location>
        <begin position="208"/>
        <end position="229"/>
    </location>
</feature>
<dbReference type="CDD" id="cd00201">
    <property type="entry name" value="WW"/>
    <property type="match status" value="4"/>
</dbReference>